<evidence type="ECO:0000256" key="6">
    <source>
        <dbReference type="ARBA" id="ARBA00049497"/>
    </source>
</evidence>
<accession>A0A9B0TLI1</accession>
<keyword evidence="5 7" id="KW-0539">Nucleus</keyword>
<dbReference type="PANTHER" id="PTHR12843">
    <property type="entry name" value="PROTEIN-LYSINE N-METHYLTRANSFERASE METTL10"/>
    <property type="match status" value="1"/>
</dbReference>
<dbReference type="Gene3D" id="3.40.50.150">
    <property type="entry name" value="Vaccinia Virus protein VP39"/>
    <property type="match status" value="1"/>
</dbReference>
<evidence type="ECO:0000256" key="5">
    <source>
        <dbReference type="ARBA" id="ARBA00023242"/>
    </source>
</evidence>
<dbReference type="GeneID" id="102817908"/>
<gene>
    <name evidence="7 11" type="primary">METTL10</name>
    <name evidence="7" type="synonym">EEF1AKMT2</name>
</gene>
<dbReference type="InterPro" id="IPR029063">
    <property type="entry name" value="SAM-dependent_MTases_sf"/>
</dbReference>
<dbReference type="InterPro" id="IPR025714">
    <property type="entry name" value="Methyltranfer_dom"/>
</dbReference>
<dbReference type="AlphaFoldDB" id="A0A9B0TLI1"/>
<dbReference type="CTD" id="399818"/>
<evidence type="ECO:0000256" key="8">
    <source>
        <dbReference type="SAM" id="MobiDB-lite"/>
    </source>
</evidence>
<comment type="catalytic activity">
    <reaction evidence="6">
        <text>L-lysyl-[protein] + 3 S-adenosyl-L-methionine = N(6),N(6),N(6)-trimethyl-L-lysyl-[protein] + 3 S-adenosyl-L-homocysteine + 3 H(+)</text>
        <dbReference type="Rhea" id="RHEA:54192"/>
        <dbReference type="Rhea" id="RHEA-COMP:9752"/>
        <dbReference type="Rhea" id="RHEA-COMP:13826"/>
        <dbReference type="ChEBI" id="CHEBI:15378"/>
        <dbReference type="ChEBI" id="CHEBI:29969"/>
        <dbReference type="ChEBI" id="CHEBI:57856"/>
        <dbReference type="ChEBI" id="CHEBI:59789"/>
        <dbReference type="ChEBI" id="CHEBI:61961"/>
    </reaction>
    <physiologicalReaction direction="left-to-right" evidence="6">
        <dbReference type="Rhea" id="RHEA:54193"/>
    </physiologicalReaction>
</comment>
<evidence type="ECO:0000256" key="7">
    <source>
        <dbReference type="HAMAP-Rule" id="MF_03188"/>
    </source>
</evidence>
<feature type="domain" description="Methyltransferase" evidence="9">
    <location>
        <begin position="81"/>
        <end position="215"/>
    </location>
</feature>
<keyword evidence="2 7" id="KW-0489">Methyltransferase</keyword>
<dbReference type="CDD" id="cd02440">
    <property type="entry name" value="AdoMet_MTases"/>
    <property type="match status" value="1"/>
</dbReference>
<keyword evidence="1 7" id="KW-0963">Cytoplasm</keyword>
<sequence>MIAGADGVGGAVEAASSREGGPGEDGFAPSALGTREHWDAVYERELQTFQEYGDAGEIWFGEESMTRLIRWMEKQKIPLDASVLDIGTGNGVFLVELAKFGFSNITGIDYSPSAIQLSASIIEKEGLSNIQLKVEDFLSLSTKLSGFHICVDKGTFDAISLSPDNATEKRKQYVKSLSRVLKVKGFFLITSCNWTKEELLNEFSDGERYNELALLLVHGHAFRVKKLALYFPQSGTTLARPPSPAAWHATENDHEIMSMKHLQTPQPGSWVCDAHRARAVGGRAARGPRLRRGHFPRPGPQAALPPRFGGAPHSPPTAAARTAPACLPAARLPPPPAATQQPHAVVLCGPAAARTALLAGATDDLHTVQEVTSRFPPPWAPRTKRSAPAGERARCAAATESTRTTRERQLGPGSGATTNHPLADRCPPYAP</sequence>
<dbReference type="GO" id="GO:0032259">
    <property type="term" value="P:methylation"/>
    <property type="evidence" value="ECO:0007669"/>
    <property type="project" value="UniProtKB-KW"/>
</dbReference>
<feature type="region of interest" description="Disordered" evidence="8">
    <location>
        <begin position="1"/>
        <end position="30"/>
    </location>
</feature>
<dbReference type="HAMAP" id="MF_03188">
    <property type="entry name" value="Methyltr_EFM4"/>
    <property type="match status" value="1"/>
</dbReference>
<dbReference type="GO" id="GO:0005634">
    <property type="term" value="C:nucleus"/>
    <property type="evidence" value="ECO:0007669"/>
    <property type="project" value="UniProtKB-SubCell"/>
</dbReference>
<dbReference type="InterPro" id="IPR026635">
    <property type="entry name" value="Efm4/METTL10"/>
</dbReference>
<dbReference type="GO" id="GO:0016279">
    <property type="term" value="F:protein-lysine N-methyltransferase activity"/>
    <property type="evidence" value="ECO:0007669"/>
    <property type="project" value="UniProtKB-UniRule"/>
</dbReference>
<dbReference type="OrthoDB" id="540004at2759"/>
<dbReference type="EC" id="2.1.1.-" evidence="7"/>
<comment type="similarity">
    <text evidence="7">Belongs to the class I-like SAM-binding methyltransferase superfamily. EFM4 family.</text>
</comment>
<evidence type="ECO:0000256" key="1">
    <source>
        <dbReference type="ARBA" id="ARBA00022490"/>
    </source>
</evidence>
<feature type="compositionally biased region" description="Gly residues" evidence="8">
    <location>
        <begin position="1"/>
        <end position="10"/>
    </location>
</feature>
<dbReference type="PANTHER" id="PTHR12843:SF5">
    <property type="entry name" value="EEF1A LYSINE METHYLTRANSFERASE 2"/>
    <property type="match status" value="1"/>
</dbReference>
<evidence type="ECO:0000256" key="2">
    <source>
        <dbReference type="ARBA" id="ARBA00022603"/>
    </source>
</evidence>
<protein>
    <recommendedName>
        <fullName evidence="7">EEF1A lysine methyltransferase 2</fullName>
        <ecNumber evidence="7">2.1.1.-</ecNumber>
    </recommendedName>
    <alternativeName>
        <fullName evidence="7">Methyltransferase-like protein 10</fullName>
    </alternativeName>
    <alternativeName>
        <fullName evidence="7">Protein-lysine N-methyltransferase METTL10</fullName>
    </alternativeName>
</protein>
<dbReference type="Proteomes" id="UP000504623">
    <property type="component" value="Unplaced"/>
</dbReference>
<dbReference type="GO" id="GO:0005737">
    <property type="term" value="C:cytoplasm"/>
    <property type="evidence" value="ECO:0007669"/>
    <property type="project" value="UniProtKB-SubCell"/>
</dbReference>
<organism evidence="10 11">
    <name type="scientific">Chrysochloris asiatica</name>
    <name type="common">Cape golden mole</name>
    <dbReference type="NCBI Taxonomy" id="185453"/>
    <lineage>
        <taxon>Eukaryota</taxon>
        <taxon>Metazoa</taxon>
        <taxon>Chordata</taxon>
        <taxon>Craniata</taxon>
        <taxon>Vertebrata</taxon>
        <taxon>Euteleostomi</taxon>
        <taxon>Mammalia</taxon>
        <taxon>Eutheria</taxon>
        <taxon>Afrotheria</taxon>
        <taxon>Chrysochloridae</taxon>
        <taxon>Chrysochlorinae</taxon>
        <taxon>Chrysochloris</taxon>
    </lineage>
</organism>
<reference evidence="11" key="1">
    <citation type="submission" date="2025-08" db="UniProtKB">
        <authorList>
            <consortium name="RefSeq"/>
        </authorList>
    </citation>
    <scope>IDENTIFICATION</scope>
    <source>
        <tissue evidence="11">Spleen</tissue>
    </source>
</reference>
<feature type="region of interest" description="Disordered" evidence="8">
    <location>
        <begin position="373"/>
        <end position="431"/>
    </location>
</feature>
<comment type="subcellular location">
    <subcellularLocation>
        <location evidence="7">Cytoplasm</location>
    </subcellularLocation>
    <subcellularLocation>
        <location evidence="7">Nucleus</location>
    </subcellularLocation>
</comment>
<evidence type="ECO:0000256" key="4">
    <source>
        <dbReference type="ARBA" id="ARBA00022691"/>
    </source>
</evidence>
<dbReference type="Pfam" id="PF13847">
    <property type="entry name" value="Methyltransf_31"/>
    <property type="match status" value="1"/>
</dbReference>
<evidence type="ECO:0000259" key="9">
    <source>
        <dbReference type="Pfam" id="PF13847"/>
    </source>
</evidence>
<evidence type="ECO:0000256" key="3">
    <source>
        <dbReference type="ARBA" id="ARBA00022679"/>
    </source>
</evidence>
<evidence type="ECO:0000313" key="11">
    <source>
        <dbReference type="RefSeq" id="XP_006867531.1"/>
    </source>
</evidence>
<feature type="compositionally biased region" description="Low complexity" evidence="8">
    <location>
        <begin position="387"/>
        <end position="402"/>
    </location>
</feature>
<dbReference type="FunFam" id="3.40.50.150:FF:000172">
    <property type="entry name" value="EEF1A lysine methyltransferase 2"/>
    <property type="match status" value="1"/>
</dbReference>
<keyword evidence="4 7" id="KW-0949">S-adenosyl-L-methionine</keyword>
<comment type="function">
    <text evidence="7">Protein-lysine methyltransferase that selectively catalyzes the trimethylation of EEF1A at 'Lys-318'.</text>
</comment>
<name>A0A9B0TLI1_CHRAS</name>
<proteinExistence type="inferred from homology"/>
<dbReference type="RefSeq" id="XP_006867531.1">
    <property type="nucleotide sequence ID" value="XM_006867469.1"/>
</dbReference>
<dbReference type="SUPFAM" id="SSF53335">
    <property type="entry name" value="S-adenosyl-L-methionine-dependent methyltransferases"/>
    <property type="match status" value="1"/>
</dbReference>
<evidence type="ECO:0000313" key="10">
    <source>
        <dbReference type="Proteomes" id="UP000504623"/>
    </source>
</evidence>
<keyword evidence="10" id="KW-1185">Reference proteome</keyword>
<keyword evidence="3 7" id="KW-0808">Transferase</keyword>